<evidence type="ECO:0000313" key="5">
    <source>
        <dbReference type="EMBL" id="ATL49610.1"/>
    </source>
</evidence>
<dbReference type="Proteomes" id="UP000220133">
    <property type="component" value="Chromosome"/>
</dbReference>
<dbReference type="PROSITE" id="PS01124">
    <property type="entry name" value="HTH_ARAC_FAMILY_2"/>
    <property type="match status" value="1"/>
</dbReference>
<reference evidence="5 6" key="1">
    <citation type="submission" date="2017-10" db="EMBL/GenBank/DDBJ databases">
        <title>Paenichitinophaga pekingensis gen. nov., sp. nov., isolated from activated sludge.</title>
        <authorList>
            <person name="Jin D."/>
            <person name="Kong X."/>
            <person name="Deng Y."/>
            <person name="Bai Z."/>
        </authorList>
    </citation>
    <scope>NUCLEOTIDE SEQUENCE [LARGE SCALE GENOMIC DNA]</scope>
    <source>
        <strain evidence="5 6">13</strain>
    </source>
</reference>
<keyword evidence="2" id="KW-0238">DNA-binding</keyword>
<dbReference type="PANTHER" id="PTHR43280:SF31">
    <property type="entry name" value="TRANSCRIPTIONAL REGULATORY PROTEIN"/>
    <property type="match status" value="1"/>
</dbReference>
<feature type="domain" description="HTH araC/xylS-type" evidence="4">
    <location>
        <begin position="111"/>
        <end position="179"/>
    </location>
</feature>
<dbReference type="InterPro" id="IPR009057">
    <property type="entry name" value="Homeodomain-like_sf"/>
</dbReference>
<evidence type="ECO:0000256" key="2">
    <source>
        <dbReference type="ARBA" id="ARBA00023125"/>
    </source>
</evidence>
<name>A0A291R083_9BACT</name>
<keyword evidence="3" id="KW-0804">Transcription</keyword>
<dbReference type="Gene3D" id="1.10.10.60">
    <property type="entry name" value="Homeodomain-like"/>
    <property type="match status" value="1"/>
</dbReference>
<dbReference type="SUPFAM" id="SSF46689">
    <property type="entry name" value="Homeodomain-like"/>
    <property type="match status" value="1"/>
</dbReference>
<dbReference type="PROSITE" id="PS00041">
    <property type="entry name" value="HTH_ARAC_FAMILY_1"/>
    <property type="match status" value="1"/>
</dbReference>
<protein>
    <submittedName>
        <fullName evidence="5">AraC family transcriptional regulator</fullName>
    </submittedName>
</protein>
<dbReference type="OrthoDB" id="952277at2"/>
<dbReference type="InterPro" id="IPR018060">
    <property type="entry name" value="HTH_AraC"/>
</dbReference>
<dbReference type="PANTHER" id="PTHR43280">
    <property type="entry name" value="ARAC-FAMILY TRANSCRIPTIONAL REGULATOR"/>
    <property type="match status" value="1"/>
</dbReference>
<dbReference type="KEGG" id="cbae:COR50_21875"/>
<keyword evidence="1" id="KW-0805">Transcription regulation</keyword>
<dbReference type="AlphaFoldDB" id="A0A291R083"/>
<accession>A0A291R083</accession>
<evidence type="ECO:0000256" key="3">
    <source>
        <dbReference type="ARBA" id="ARBA00023163"/>
    </source>
</evidence>
<dbReference type="InterPro" id="IPR018062">
    <property type="entry name" value="HTH_AraC-typ_CS"/>
</dbReference>
<evidence type="ECO:0000256" key="1">
    <source>
        <dbReference type="ARBA" id="ARBA00023015"/>
    </source>
</evidence>
<evidence type="ECO:0000259" key="4">
    <source>
        <dbReference type="PROSITE" id="PS01124"/>
    </source>
</evidence>
<dbReference type="GO" id="GO:0043565">
    <property type="term" value="F:sequence-specific DNA binding"/>
    <property type="evidence" value="ECO:0007669"/>
    <property type="project" value="InterPro"/>
</dbReference>
<proteinExistence type="predicted"/>
<dbReference type="EMBL" id="CP023777">
    <property type="protein sequence ID" value="ATL49610.1"/>
    <property type="molecule type" value="Genomic_DNA"/>
</dbReference>
<keyword evidence="6" id="KW-1185">Reference proteome</keyword>
<dbReference type="RefSeq" id="WP_098195977.1">
    <property type="nucleotide sequence ID" value="NZ_CP023777.1"/>
</dbReference>
<organism evidence="5 6">
    <name type="scientific">Chitinophaga caeni</name>
    <dbReference type="NCBI Taxonomy" id="2029983"/>
    <lineage>
        <taxon>Bacteria</taxon>
        <taxon>Pseudomonadati</taxon>
        <taxon>Bacteroidota</taxon>
        <taxon>Chitinophagia</taxon>
        <taxon>Chitinophagales</taxon>
        <taxon>Chitinophagaceae</taxon>
        <taxon>Chitinophaga</taxon>
    </lineage>
</organism>
<evidence type="ECO:0000313" key="6">
    <source>
        <dbReference type="Proteomes" id="UP000220133"/>
    </source>
</evidence>
<dbReference type="GO" id="GO:0003700">
    <property type="term" value="F:DNA-binding transcription factor activity"/>
    <property type="evidence" value="ECO:0007669"/>
    <property type="project" value="InterPro"/>
</dbReference>
<sequence length="190" mass="21412">MDSTTLYIKNMVCPRCIKVVQETIEKSGLKVGHIELGKVTLDGNIDQEAKDILSNRLKGEGFELLDDRKQQLIEAVKNIIVELVHYGDLDELKEKFSTVITQKLNKDYHSISKLFSEIEGGTVEQFIIQQKVERVKELIAYGELTLSEISFKMGYSSVAHLSAQFKKVTGMTPSQFKADPGSYRKPIDAI</sequence>
<dbReference type="SMART" id="SM00342">
    <property type="entry name" value="HTH_ARAC"/>
    <property type="match status" value="1"/>
</dbReference>
<gene>
    <name evidence="5" type="ORF">COR50_21875</name>
</gene>
<dbReference type="Pfam" id="PF12833">
    <property type="entry name" value="HTH_18"/>
    <property type="match status" value="1"/>
</dbReference>